<feature type="transmembrane region" description="Helical" evidence="1">
    <location>
        <begin position="84"/>
        <end position="105"/>
    </location>
</feature>
<sequence length="171" mass="17792">MSSSRFPATVDDVNARLIAAVVLVVGVIALATQQWWLYAVLAVDFTLRASVGPKASPIARLVQRWIRPAVATAPRPTAGAPKRFAAAIGAVMTSAATILWVVSLVTGGSAALAAVVVIAAIMVLFPALESILGLCVGCKLFAVLMRLGVVPEEVCLDCADITRRARVQTAA</sequence>
<organism evidence="3 4">
    <name type="scientific">Intrasporangium oryzae NRRL B-24470</name>
    <dbReference type="NCBI Taxonomy" id="1386089"/>
    <lineage>
        <taxon>Bacteria</taxon>
        <taxon>Bacillati</taxon>
        <taxon>Actinomycetota</taxon>
        <taxon>Actinomycetes</taxon>
        <taxon>Micrococcales</taxon>
        <taxon>Intrasporangiaceae</taxon>
        <taxon>Intrasporangium</taxon>
    </lineage>
</organism>
<keyword evidence="1" id="KW-0472">Membrane</keyword>
<dbReference type="eggNOG" id="ENOG5031D6V">
    <property type="taxonomic scope" value="Bacteria"/>
</dbReference>
<dbReference type="PATRIC" id="fig|1386089.3.peg.350"/>
<name>W9GH84_9MICO</name>
<keyword evidence="1" id="KW-1133">Transmembrane helix</keyword>
<dbReference type="EMBL" id="AWSA01000003">
    <property type="protein sequence ID" value="EWT03249.1"/>
    <property type="molecule type" value="Genomic_DNA"/>
</dbReference>
<feature type="transmembrane region" description="Helical" evidence="1">
    <location>
        <begin position="15"/>
        <end position="38"/>
    </location>
</feature>
<reference evidence="3 4" key="1">
    <citation type="submission" date="2013-08" db="EMBL/GenBank/DDBJ databases">
        <title>Intrasporangium oryzae NRRL B-24470.</title>
        <authorList>
            <person name="Liu H."/>
            <person name="Wang G."/>
        </authorList>
    </citation>
    <scope>NUCLEOTIDE SEQUENCE [LARGE SCALE GENOMIC DNA]</scope>
    <source>
        <strain evidence="3 4">NRRL B-24470</strain>
    </source>
</reference>
<dbReference type="AlphaFoldDB" id="W9GH84"/>
<feature type="transmembrane region" description="Helical" evidence="1">
    <location>
        <begin position="111"/>
        <end position="136"/>
    </location>
</feature>
<dbReference type="RefSeq" id="WP_034800875.1">
    <property type="nucleotide sequence ID" value="NZ_AWSA01000003.1"/>
</dbReference>
<protein>
    <recommendedName>
        <fullName evidence="2">DUF4395 domain-containing protein</fullName>
    </recommendedName>
</protein>
<dbReference type="Proteomes" id="UP000019489">
    <property type="component" value="Unassembled WGS sequence"/>
</dbReference>
<proteinExistence type="predicted"/>
<dbReference type="OrthoDB" id="345402at2"/>
<keyword evidence="1" id="KW-0812">Transmembrane</keyword>
<feature type="domain" description="DUF4395" evidence="2">
    <location>
        <begin position="10"/>
        <end position="146"/>
    </location>
</feature>
<evidence type="ECO:0000259" key="2">
    <source>
        <dbReference type="Pfam" id="PF14340"/>
    </source>
</evidence>
<dbReference type="InterPro" id="IPR025508">
    <property type="entry name" value="DUF4395"/>
</dbReference>
<dbReference type="Pfam" id="PF14340">
    <property type="entry name" value="DUF4395"/>
    <property type="match status" value="1"/>
</dbReference>
<evidence type="ECO:0000313" key="3">
    <source>
        <dbReference type="EMBL" id="EWT03249.1"/>
    </source>
</evidence>
<comment type="caution">
    <text evidence="3">The sequence shown here is derived from an EMBL/GenBank/DDBJ whole genome shotgun (WGS) entry which is preliminary data.</text>
</comment>
<gene>
    <name evidence="3" type="ORF">N865_18645</name>
</gene>
<evidence type="ECO:0000313" key="4">
    <source>
        <dbReference type="Proteomes" id="UP000019489"/>
    </source>
</evidence>
<dbReference type="STRING" id="1386089.N865_18645"/>
<evidence type="ECO:0000256" key="1">
    <source>
        <dbReference type="SAM" id="Phobius"/>
    </source>
</evidence>
<accession>W9GH84</accession>
<keyword evidence="4" id="KW-1185">Reference proteome</keyword>